<keyword evidence="2" id="KW-1185">Reference proteome</keyword>
<evidence type="ECO:0000313" key="2">
    <source>
        <dbReference type="Proteomes" id="UP000256304"/>
    </source>
</evidence>
<protein>
    <submittedName>
        <fullName evidence="1">Uncharacterized protein</fullName>
    </submittedName>
</protein>
<accession>A0A3D9QUW9</accession>
<organism evidence="1 2">
    <name type="scientific">Paenibacillus taihuensis</name>
    <dbReference type="NCBI Taxonomy" id="1156355"/>
    <lineage>
        <taxon>Bacteria</taxon>
        <taxon>Bacillati</taxon>
        <taxon>Bacillota</taxon>
        <taxon>Bacilli</taxon>
        <taxon>Bacillales</taxon>
        <taxon>Paenibacillaceae</taxon>
        <taxon>Paenibacillus</taxon>
    </lineage>
</organism>
<reference evidence="1 2" key="1">
    <citation type="submission" date="2018-08" db="EMBL/GenBank/DDBJ databases">
        <title>Genomic Encyclopedia of Type Strains, Phase III (KMG-III): the genomes of soil and plant-associated and newly described type strains.</title>
        <authorList>
            <person name="Whitman W."/>
        </authorList>
    </citation>
    <scope>NUCLEOTIDE SEQUENCE [LARGE SCALE GENOMIC DNA]</scope>
    <source>
        <strain evidence="1 2">CGMCC 1.10966</strain>
    </source>
</reference>
<dbReference type="AlphaFoldDB" id="A0A3D9QUW9"/>
<name>A0A3D9QUW9_9BACL</name>
<gene>
    <name evidence="1" type="ORF">A8990_14156</name>
</gene>
<sequence length="107" mass="12593">MIGLKNRNKPISFDELLKELQGAKSNEGVQNHVNIEMLFHETFMSRYSSFKCFNEFLRKGNFDVKILEDIDNIPDELFDRHVDRETDFGSWKSMLDRANEEFLSVEG</sequence>
<dbReference type="Proteomes" id="UP000256304">
    <property type="component" value="Unassembled WGS sequence"/>
</dbReference>
<evidence type="ECO:0000313" key="1">
    <source>
        <dbReference type="EMBL" id="REE67695.1"/>
    </source>
</evidence>
<dbReference type="EMBL" id="QTTN01000041">
    <property type="protein sequence ID" value="REE67695.1"/>
    <property type="molecule type" value="Genomic_DNA"/>
</dbReference>
<proteinExistence type="predicted"/>
<comment type="caution">
    <text evidence="1">The sequence shown here is derived from an EMBL/GenBank/DDBJ whole genome shotgun (WGS) entry which is preliminary data.</text>
</comment>